<dbReference type="SUPFAM" id="SSF47459">
    <property type="entry name" value="HLH, helix-loop-helix DNA-binding domain"/>
    <property type="match status" value="1"/>
</dbReference>
<dbReference type="InterPro" id="IPR011598">
    <property type="entry name" value="bHLH_dom"/>
</dbReference>
<name>A0AAD9QX99_ACRCE</name>
<dbReference type="PANTHER" id="PTHR45851">
    <property type="entry name" value="MYC PROTO-ONCOGENE"/>
    <property type="match status" value="1"/>
</dbReference>
<dbReference type="GO" id="GO:0046983">
    <property type="term" value="F:protein dimerization activity"/>
    <property type="evidence" value="ECO:0007669"/>
    <property type="project" value="InterPro"/>
</dbReference>
<evidence type="ECO:0000313" key="2">
    <source>
        <dbReference type="EMBL" id="KAK2569227.1"/>
    </source>
</evidence>
<keyword evidence="3" id="KW-1185">Reference proteome</keyword>
<dbReference type="Proteomes" id="UP001249851">
    <property type="component" value="Unassembled WGS sequence"/>
</dbReference>
<feature type="domain" description="BHLH" evidence="1">
    <location>
        <begin position="473"/>
        <end position="525"/>
    </location>
</feature>
<sequence>MNFSESPSTSQVLQESFAGRETFLDDCPFRLKSISRSFQHNSLCPSVDLSSFERNAGNAFESWTYENNFGGTIGHSETDGSIFGGKFRSVALEDVQVVPDFSDVLDSHRENVLPAPFALADSILSTQVNNDSPGPKRRDSERDELEIYLPCVLTPIPVDRLYSTLDKDSTIFVFPGSSDKLFLNDKAKQVASSEQEDISLSIFPRNRHSLDSFANESIFSFPEGNDSESDISTMQSERTLDFHAQIEFSTEGTSSGIGDHRGATVVKGQSCFLGIDHRSIFDEQDVFAQRTNMEENKSFQKALGNCFCPETSNVDSGENKMNRKGSAVLSLNHSTTYNIPIQSKSATTLLNHLQFGGNFSLNTEVPPFTNLPNMLNLSSKPVLIEDGNCKGDESSPRTSSTSFVEVTPGVLDSKILNAPNSSLKTISERVTDLSTSDGEEKRENNLLDLITCKSERMKFRSKSKSVRSFHCDNSRIFHNDMEKQRRGNMKTRFENLRRVVPALLDRKKASKIIILQKAIECIGMLERESILLENVKGRERLRNAELLNRLQKITAQKCI</sequence>
<reference evidence="2" key="2">
    <citation type="journal article" date="2023" name="Science">
        <title>Genomic signatures of disease resistance in endangered staghorn corals.</title>
        <authorList>
            <person name="Vollmer S.V."/>
            <person name="Selwyn J.D."/>
            <person name="Despard B.A."/>
            <person name="Roesel C.L."/>
        </authorList>
    </citation>
    <scope>NUCLEOTIDE SEQUENCE</scope>
    <source>
        <strain evidence="2">K2</strain>
    </source>
</reference>
<evidence type="ECO:0000313" key="3">
    <source>
        <dbReference type="Proteomes" id="UP001249851"/>
    </source>
</evidence>
<evidence type="ECO:0000259" key="1">
    <source>
        <dbReference type="PROSITE" id="PS50888"/>
    </source>
</evidence>
<dbReference type="EMBL" id="JARQWQ010000010">
    <property type="protein sequence ID" value="KAK2569227.1"/>
    <property type="molecule type" value="Genomic_DNA"/>
</dbReference>
<dbReference type="Pfam" id="PF00010">
    <property type="entry name" value="HLH"/>
    <property type="match status" value="1"/>
</dbReference>
<reference evidence="2" key="1">
    <citation type="journal article" date="2023" name="G3 (Bethesda)">
        <title>Whole genome assembly and annotation of the endangered Caribbean coral Acropora cervicornis.</title>
        <authorList>
            <person name="Selwyn J.D."/>
            <person name="Vollmer S.V."/>
        </authorList>
    </citation>
    <scope>NUCLEOTIDE SEQUENCE</scope>
    <source>
        <strain evidence="2">K2</strain>
    </source>
</reference>
<accession>A0AAD9QX99</accession>
<dbReference type="InterPro" id="IPR050433">
    <property type="entry name" value="Myc_transcription_factors"/>
</dbReference>
<protein>
    <submittedName>
        <fullName evidence="2">Transcriptional regulator Myc-B</fullName>
    </submittedName>
</protein>
<dbReference type="CDD" id="cd11400">
    <property type="entry name" value="bHLHzip_Myc"/>
    <property type="match status" value="1"/>
</dbReference>
<dbReference type="PROSITE" id="PS50888">
    <property type="entry name" value="BHLH"/>
    <property type="match status" value="1"/>
</dbReference>
<dbReference type="SMART" id="SM00353">
    <property type="entry name" value="HLH"/>
    <property type="match status" value="1"/>
</dbReference>
<dbReference type="AlphaFoldDB" id="A0AAD9QX99"/>
<dbReference type="InterPro" id="IPR036638">
    <property type="entry name" value="HLH_DNA-bd_sf"/>
</dbReference>
<proteinExistence type="predicted"/>
<gene>
    <name evidence="2" type="ORF">P5673_006129</name>
</gene>
<dbReference type="Gene3D" id="4.10.280.10">
    <property type="entry name" value="Helix-loop-helix DNA-binding domain"/>
    <property type="match status" value="1"/>
</dbReference>
<comment type="caution">
    <text evidence="2">The sequence shown here is derived from an EMBL/GenBank/DDBJ whole genome shotgun (WGS) entry which is preliminary data.</text>
</comment>
<organism evidence="2 3">
    <name type="scientific">Acropora cervicornis</name>
    <name type="common">Staghorn coral</name>
    <dbReference type="NCBI Taxonomy" id="6130"/>
    <lineage>
        <taxon>Eukaryota</taxon>
        <taxon>Metazoa</taxon>
        <taxon>Cnidaria</taxon>
        <taxon>Anthozoa</taxon>
        <taxon>Hexacorallia</taxon>
        <taxon>Scleractinia</taxon>
        <taxon>Astrocoeniina</taxon>
        <taxon>Acroporidae</taxon>
        <taxon>Acropora</taxon>
    </lineage>
</organism>